<dbReference type="SMART" id="SM00173">
    <property type="entry name" value="RAS"/>
    <property type="match status" value="1"/>
</dbReference>
<dbReference type="InterPro" id="IPR015866">
    <property type="entry name" value="Ser-tRNA-synth_1_N"/>
</dbReference>
<dbReference type="Pfam" id="PF00071">
    <property type="entry name" value="Ras"/>
    <property type="match status" value="1"/>
</dbReference>
<dbReference type="Proteomes" id="UP000509510">
    <property type="component" value="Chromosome IV"/>
</dbReference>
<dbReference type="InterPro" id="IPR042103">
    <property type="entry name" value="SerRS_1_N_sf"/>
</dbReference>
<dbReference type="InterPro" id="IPR027417">
    <property type="entry name" value="P-loop_NTPase"/>
</dbReference>
<feature type="compositionally biased region" description="Polar residues" evidence="11">
    <location>
        <begin position="214"/>
        <end position="224"/>
    </location>
</feature>
<dbReference type="InterPro" id="IPR002314">
    <property type="entry name" value="aa-tRNA-synt_IIb"/>
</dbReference>
<evidence type="ECO:0000256" key="7">
    <source>
        <dbReference type="ARBA" id="ARBA00023146"/>
    </source>
</evidence>
<dbReference type="InterPro" id="IPR022771">
    <property type="entry name" value="WAPL_C"/>
</dbReference>
<evidence type="ECO:0000256" key="3">
    <source>
        <dbReference type="ARBA" id="ARBA00022598"/>
    </source>
</evidence>
<feature type="coiled-coil region" evidence="10">
    <location>
        <begin position="1038"/>
        <end position="1072"/>
    </location>
</feature>
<keyword evidence="3" id="KW-0436">Ligase</keyword>
<dbReference type="GO" id="GO:0004828">
    <property type="term" value="F:serine-tRNA ligase activity"/>
    <property type="evidence" value="ECO:0007669"/>
    <property type="project" value="UniProtKB-EC"/>
</dbReference>
<keyword evidence="4" id="KW-0547">Nucleotide-binding</keyword>
<feature type="compositionally biased region" description="Polar residues" evidence="11">
    <location>
        <begin position="50"/>
        <end position="60"/>
    </location>
</feature>
<reference evidence="14" key="1">
    <citation type="submission" date="2020-06" db="EMBL/GenBank/DDBJ databases">
        <title>A chromosome-scale genome assembly of Talaromyces rugulosus W13939.</title>
        <authorList>
            <person name="Wang B."/>
            <person name="Guo L."/>
            <person name="Ye K."/>
            <person name="Wang L."/>
        </authorList>
    </citation>
    <scope>NUCLEOTIDE SEQUENCE [LARGE SCALE GENOMIC DNA]</scope>
    <source>
        <strain evidence="14">W13939</strain>
    </source>
</reference>
<dbReference type="GeneID" id="55995443"/>
<dbReference type="Pfam" id="PF07814">
    <property type="entry name" value="WAPL"/>
    <property type="match status" value="1"/>
</dbReference>
<dbReference type="GO" id="GO:0006434">
    <property type="term" value="P:seryl-tRNA aminoacylation"/>
    <property type="evidence" value="ECO:0007669"/>
    <property type="project" value="InterPro"/>
</dbReference>
<protein>
    <recommendedName>
        <fullName evidence="2">serine--tRNA ligase</fullName>
        <ecNumber evidence="2">6.1.1.11</ecNumber>
    </recommendedName>
    <alternativeName>
        <fullName evidence="8">Seryl-tRNA synthetase</fullName>
    </alternativeName>
    <alternativeName>
        <fullName evidence="9">Seryl-tRNA(Ser) synthetase</fullName>
    </alternativeName>
</protein>
<dbReference type="PROSITE" id="PS51419">
    <property type="entry name" value="RAB"/>
    <property type="match status" value="1"/>
</dbReference>
<comment type="similarity">
    <text evidence="1">Belongs to the class-II aminoacyl-tRNA synthetase family. Type-1 seryl-tRNA synthetase subfamily.</text>
</comment>
<dbReference type="SUPFAM" id="SSF46589">
    <property type="entry name" value="tRNA-binding arm"/>
    <property type="match status" value="1"/>
</dbReference>
<dbReference type="EC" id="6.1.1.11" evidence="2"/>
<dbReference type="Gene3D" id="3.30.930.10">
    <property type="entry name" value="Bira Bifunctional Protein, Domain 2"/>
    <property type="match status" value="1"/>
</dbReference>
<evidence type="ECO:0000256" key="9">
    <source>
        <dbReference type="ARBA" id="ARBA00034892"/>
    </source>
</evidence>
<feature type="region of interest" description="Disordered" evidence="11">
    <location>
        <begin position="1"/>
        <end position="305"/>
    </location>
</feature>
<dbReference type="Gene3D" id="1.25.10.10">
    <property type="entry name" value="Leucine-rich Repeat Variant"/>
    <property type="match status" value="1"/>
</dbReference>
<keyword evidence="10" id="KW-0175">Coiled coil</keyword>
<dbReference type="GO" id="GO:0003924">
    <property type="term" value="F:GTPase activity"/>
    <property type="evidence" value="ECO:0007669"/>
    <property type="project" value="InterPro"/>
</dbReference>
<dbReference type="Pfam" id="PF02403">
    <property type="entry name" value="Seryl_tRNA_N"/>
    <property type="match status" value="1"/>
</dbReference>
<dbReference type="PROSITE" id="PS51421">
    <property type="entry name" value="RAS"/>
    <property type="match status" value="1"/>
</dbReference>
<sequence>MSWNDPERRRKVVTYGKSARNSSVHSRRPLPFSRPDDMNANAVNAPLRSELQTRPQTPQKTYLHRAKSTSKVSTETAPYEPDTSTQDSQRNLRSPKRRKVSGDHGKQILQNPDSPPSSNVAADNTDRNPQPRRLKGQSTNGFTNSDKPATESPGRARRHTNRNAERTESNVPLSLASPSRKEDSDSYYSQPVLTKSRRLFNPERAQPRALSSPEPDNSHSTANTGEPRARRRLIDSLGAHSAHEDGPTSEPETIERSPSPDISTPAPKTPNAADSQNSQGREETMLRSFTSDKAENSTPSQSISPKVTYARQRSFLSNLDFQSNLSTGSGLNVEGDLHGLPTQPTSTANLESEPAEDARTVRSIHELRRAGVNARFQGMVDSILEDIEDVGSSASVRRNGLIQLCEKLLEDSFAQRFIESGSFVRLANSMSAKFDVIASLLFAEAYALMLRLNHLPQGMHKAFWPELVAMAPVLLPLQEGISKLLLQRRFGLSRANQSAIKDVSTRSGQVAGLSDDLPLSPRRLVLYCMQLSIRKVRESEVPEILPTKVVSELISILLKLSSEHAIDENATLNNYVILESIISILETYTTSSTSIGSSQQDALTLLAGSSHFLSSLSKENDTQSLQLLTLHLKLILNVTNANSQICEGFATPDLIHSLVTIVLSGYPSGTGDSTNEKKDSLDIVILALGALINLTEENEVGRENILNQKEEQQESSKTLLERLLALFVEGLDTVSEADSVGQTHYNVAFGYLSILLCTLCLNHQVRALIKTSVKGAGLNKLLATVEEFLHYHRKVDEELSHSKSLGEFTLRLQRILDQIHASRIYRIIKHKGQDFATEIVDTAGQDEYSILNSKHFIGIHGYVIVYSVASLQSFEMVNVIRDKILNHLGADWVPLVIVGNKSDLKADQRQVTLEEGRQLSQQFDCAFTEASARLDYNVAKAFDLMIGEIEKSQNPSQPTGDSKPCCIGTDKPMLDFNDFVVDRGGDPAKIKESQRRRFAPESAVDEVLELYAEARRARFDVSQINSKANAVQKEIGLKKKNKEDASELLKQKADLEQQRKDAEEIAVAKEAERDRKIKTIGNYVHPSVPISDNEDNNVIERTWAPENVVVEKRDCLSHHEVLTRLDGYDPERGVKIVGHRGYCLTGYGLFLNLALVNYGLAFLFEKGYKPNAPPHFMIKEAMAKTAQLEQFDDELYKVVENEKDKSTDKYLIATSEQPLSALHGNEWFLEKELPVKYAGYSTCYRKEAGSHGKDAWGIFRVHQFEKIEQFILTKPEDSWEAFDSMIATSEEFYKSLGLPYQVVSIVSGALNNAAAKKYDLEAWFPFQGEYKELVSCSNCTDYQSRELEIRFGAKKADAKKTYVHALNSTLCATERALCCILENYQTETGIIVPEVLRKYIPGAPEFLEYTKELPKDTTSAKKGKGAASKTSEVTEKVKNLKV</sequence>
<evidence type="ECO:0000256" key="4">
    <source>
        <dbReference type="ARBA" id="ARBA00022741"/>
    </source>
</evidence>
<feature type="compositionally biased region" description="Polar residues" evidence="11">
    <location>
        <begin position="296"/>
        <end position="305"/>
    </location>
</feature>
<dbReference type="PANTHER" id="PTHR11778">
    <property type="entry name" value="SERYL-TRNA SYNTHETASE"/>
    <property type="match status" value="1"/>
</dbReference>
<dbReference type="SUPFAM" id="SSF55681">
    <property type="entry name" value="Class II aaRS and biotin synthetases"/>
    <property type="match status" value="1"/>
</dbReference>
<feature type="compositionally biased region" description="Basic and acidic residues" evidence="11">
    <location>
        <begin position="280"/>
        <end position="295"/>
    </location>
</feature>
<keyword evidence="5" id="KW-0067">ATP-binding</keyword>
<accession>A0A7H8R481</accession>
<keyword evidence="7" id="KW-0030">Aminoacyl-tRNA synthetase</keyword>
<gene>
    <name evidence="13" type="ORF">TRUGW13939_07954</name>
</gene>
<feature type="compositionally biased region" description="Polar residues" evidence="11">
    <location>
        <begin position="108"/>
        <end position="122"/>
    </location>
</feature>
<dbReference type="Pfam" id="PF00587">
    <property type="entry name" value="tRNA-synt_2b"/>
    <property type="match status" value="1"/>
</dbReference>
<dbReference type="SUPFAM" id="SSF52540">
    <property type="entry name" value="P-loop containing nucleoside triphosphate hydrolases"/>
    <property type="match status" value="1"/>
</dbReference>
<dbReference type="InterPro" id="IPR002317">
    <property type="entry name" value="Ser-tRNA-ligase_type_1"/>
</dbReference>
<dbReference type="InterPro" id="IPR010978">
    <property type="entry name" value="tRNA-bd_arm"/>
</dbReference>
<dbReference type="InterPro" id="IPR033729">
    <property type="entry name" value="SerRS_core"/>
</dbReference>
<evidence type="ECO:0000256" key="5">
    <source>
        <dbReference type="ARBA" id="ARBA00022840"/>
    </source>
</evidence>
<evidence type="ECO:0000259" key="12">
    <source>
        <dbReference type="PROSITE" id="PS50862"/>
    </source>
</evidence>
<dbReference type="NCBIfam" id="TIGR00414">
    <property type="entry name" value="serS"/>
    <property type="match status" value="1"/>
</dbReference>
<dbReference type="OrthoDB" id="10264585at2759"/>
<feature type="region of interest" description="Disordered" evidence="11">
    <location>
        <begin position="1416"/>
        <end position="1442"/>
    </location>
</feature>
<proteinExistence type="inferred from homology"/>
<evidence type="ECO:0000256" key="1">
    <source>
        <dbReference type="ARBA" id="ARBA00010728"/>
    </source>
</evidence>
<dbReference type="FunFam" id="3.30.930.10:FF:000026">
    <property type="entry name" value="Seryl-tRNA synthetase, cytoplasmic"/>
    <property type="match status" value="1"/>
</dbReference>
<evidence type="ECO:0000256" key="10">
    <source>
        <dbReference type="SAM" id="Coils"/>
    </source>
</evidence>
<dbReference type="RefSeq" id="XP_035346983.1">
    <property type="nucleotide sequence ID" value="XM_035491090.1"/>
</dbReference>
<dbReference type="GO" id="GO:0005525">
    <property type="term" value="F:GTP binding"/>
    <property type="evidence" value="ECO:0007669"/>
    <property type="project" value="InterPro"/>
</dbReference>
<evidence type="ECO:0000256" key="8">
    <source>
        <dbReference type="ARBA" id="ARBA00031113"/>
    </source>
</evidence>
<evidence type="ECO:0000256" key="11">
    <source>
        <dbReference type="SAM" id="MobiDB-lite"/>
    </source>
</evidence>
<name>A0A7H8R481_TALRU</name>
<dbReference type="PRINTS" id="PR00981">
    <property type="entry name" value="TRNASYNTHSER"/>
</dbReference>
<dbReference type="GO" id="GO:0005524">
    <property type="term" value="F:ATP binding"/>
    <property type="evidence" value="ECO:0007669"/>
    <property type="project" value="UniProtKB-KW"/>
</dbReference>
<evidence type="ECO:0000256" key="2">
    <source>
        <dbReference type="ARBA" id="ARBA00012840"/>
    </source>
</evidence>
<evidence type="ECO:0000313" key="14">
    <source>
        <dbReference type="Proteomes" id="UP000509510"/>
    </source>
</evidence>
<organism evidence="13 14">
    <name type="scientific">Talaromyces rugulosus</name>
    <name type="common">Penicillium rugulosum</name>
    <dbReference type="NCBI Taxonomy" id="121627"/>
    <lineage>
        <taxon>Eukaryota</taxon>
        <taxon>Fungi</taxon>
        <taxon>Dikarya</taxon>
        <taxon>Ascomycota</taxon>
        <taxon>Pezizomycotina</taxon>
        <taxon>Eurotiomycetes</taxon>
        <taxon>Eurotiomycetidae</taxon>
        <taxon>Eurotiales</taxon>
        <taxon>Trichocomaceae</taxon>
        <taxon>Talaromyces</taxon>
        <taxon>Talaromyces sect. Islandici</taxon>
    </lineage>
</organism>
<feature type="compositionally biased region" description="Polar residues" evidence="11">
    <location>
        <begin position="69"/>
        <end position="92"/>
    </location>
</feature>
<dbReference type="CDD" id="cd00770">
    <property type="entry name" value="SerRS_core"/>
    <property type="match status" value="1"/>
</dbReference>
<dbReference type="Gene3D" id="1.10.287.40">
    <property type="entry name" value="Serine-tRNA synthetase, tRNA binding domain"/>
    <property type="match status" value="1"/>
</dbReference>
<dbReference type="PROSITE" id="PS50862">
    <property type="entry name" value="AA_TRNA_LIGASE_II"/>
    <property type="match status" value="1"/>
</dbReference>
<feature type="compositionally biased region" description="Polar residues" evidence="11">
    <location>
        <begin position="136"/>
        <end position="147"/>
    </location>
</feature>
<feature type="compositionally biased region" description="Basic and acidic residues" evidence="11">
    <location>
        <begin position="1432"/>
        <end position="1442"/>
    </location>
</feature>
<dbReference type="InterPro" id="IPR011989">
    <property type="entry name" value="ARM-like"/>
</dbReference>
<dbReference type="EMBL" id="CP055901">
    <property type="protein sequence ID" value="QKX60808.1"/>
    <property type="molecule type" value="Genomic_DNA"/>
</dbReference>
<dbReference type="InterPro" id="IPR045864">
    <property type="entry name" value="aa-tRNA-synth_II/BPL/LPL"/>
</dbReference>
<dbReference type="SMART" id="SM00175">
    <property type="entry name" value="RAB"/>
    <property type="match status" value="1"/>
</dbReference>
<dbReference type="Gene3D" id="3.40.50.300">
    <property type="entry name" value="P-loop containing nucleotide triphosphate hydrolases"/>
    <property type="match status" value="1"/>
</dbReference>
<evidence type="ECO:0000313" key="13">
    <source>
        <dbReference type="EMBL" id="QKX60808.1"/>
    </source>
</evidence>
<dbReference type="InterPro" id="IPR001806">
    <property type="entry name" value="Small_GTPase"/>
</dbReference>
<dbReference type="KEGG" id="trg:TRUGW13939_07954"/>
<dbReference type="UniPathway" id="UPA00906">
    <property type="reaction ID" value="UER00895"/>
</dbReference>
<feature type="domain" description="Aminoacyl-transfer RNA synthetases class-II family profile" evidence="12">
    <location>
        <begin position="1162"/>
        <end position="1393"/>
    </location>
</feature>
<dbReference type="InterPro" id="IPR006195">
    <property type="entry name" value="aa-tRNA-synth_II"/>
</dbReference>
<keyword evidence="6" id="KW-0648">Protein biosynthesis</keyword>
<evidence type="ECO:0000256" key="6">
    <source>
        <dbReference type="ARBA" id="ARBA00022917"/>
    </source>
</evidence>
<keyword evidence="14" id="KW-1185">Reference proteome</keyword>